<sequence length="115" mass="12312">MEGKNVRSSIVVMLIVGVLMGMLVGQTSASLKSCYIGCLVQCALSHKGIGAIQCPFTCLKQCILLESPSNDDLHTYCKLGCAASACTNISTPQDPREEEVENCVNSCSNKCTNQY</sequence>
<dbReference type="EMBL" id="MVGT01004391">
    <property type="protein sequence ID" value="OUZ99727.1"/>
    <property type="molecule type" value="Genomic_DNA"/>
</dbReference>
<evidence type="ECO:0008006" key="4">
    <source>
        <dbReference type="Google" id="ProtNLM"/>
    </source>
</evidence>
<dbReference type="InParanoid" id="A0A200PNG3"/>
<accession>A0A200PNG3</accession>
<dbReference type="OMA" id="CKFGCAS"/>
<dbReference type="AlphaFoldDB" id="A0A200PNG3"/>
<protein>
    <recommendedName>
        <fullName evidence="4">Thionin-like protein 2</fullName>
    </recommendedName>
</protein>
<reference evidence="2 3" key="1">
    <citation type="journal article" date="2017" name="Mol. Plant">
        <title>The Genome of Medicinal Plant Macleaya cordata Provides New Insights into Benzylisoquinoline Alkaloids Metabolism.</title>
        <authorList>
            <person name="Liu X."/>
            <person name="Liu Y."/>
            <person name="Huang P."/>
            <person name="Ma Y."/>
            <person name="Qing Z."/>
            <person name="Tang Q."/>
            <person name="Cao H."/>
            <person name="Cheng P."/>
            <person name="Zheng Y."/>
            <person name="Yuan Z."/>
            <person name="Zhou Y."/>
            <person name="Liu J."/>
            <person name="Tang Z."/>
            <person name="Zhuo Y."/>
            <person name="Zhang Y."/>
            <person name="Yu L."/>
            <person name="Huang J."/>
            <person name="Yang P."/>
            <person name="Peng Q."/>
            <person name="Zhang J."/>
            <person name="Jiang W."/>
            <person name="Zhang Z."/>
            <person name="Lin K."/>
            <person name="Ro D.K."/>
            <person name="Chen X."/>
            <person name="Xiong X."/>
            <person name="Shang Y."/>
            <person name="Huang S."/>
            <person name="Zeng J."/>
        </authorList>
    </citation>
    <scope>NUCLEOTIDE SEQUENCE [LARGE SCALE GENOMIC DNA]</scope>
    <source>
        <strain evidence="3">cv. BLH2017</strain>
        <tissue evidence="2">Root</tissue>
    </source>
</reference>
<evidence type="ECO:0000256" key="1">
    <source>
        <dbReference type="SAM" id="Phobius"/>
    </source>
</evidence>
<keyword evidence="3" id="KW-1185">Reference proteome</keyword>
<name>A0A200PNG3_MACCD</name>
<dbReference type="PANTHER" id="PTHR36312:SF1">
    <property type="entry name" value="OS01G0594500 PROTEIN"/>
    <property type="match status" value="1"/>
</dbReference>
<feature type="transmembrane region" description="Helical" evidence="1">
    <location>
        <begin position="6"/>
        <end position="25"/>
    </location>
</feature>
<keyword evidence="1" id="KW-0472">Membrane</keyword>
<dbReference type="PANTHER" id="PTHR36312">
    <property type="entry name" value="THIONIN-LIKE PROTEIN 1"/>
    <property type="match status" value="1"/>
</dbReference>
<evidence type="ECO:0000313" key="3">
    <source>
        <dbReference type="Proteomes" id="UP000195402"/>
    </source>
</evidence>
<organism evidence="2 3">
    <name type="scientific">Macleaya cordata</name>
    <name type="common">Five-seeded plume-poppy</name>
    <name type="synonym">Bocconia cordata</name>
    <dbReference type="NCBI Taxonomy" id="56857"/>
    <lineage>
        <taxon>Eukaryota</taxon>
        <taxon>Viridiplantae</taxon>
        <taxon>Streptophyta</taxon>
        <taxon>Embryophyta</taxon>
        <taxon>Tracheophyta</taxon>
        <taxon>Spermatophyta</taxon>
        <taxon>Magnoliopsida</taxon>
        <taxon>Ranunculales</taxon>
        <taxon>Papaveraceae</taxon>
        <taxon>Papaveroideae</taxon>
        <taxon>Macleaya</taxon>
    </lineage>
</organism>
<comment type="caution">
    <text evidence="2">The sequence shown here is derived from an EMBL/GenBank/DDBJ whole genome shotgun (WGS) entry which is preliminary data.</text>
</comment>
<keyword evidence="1" id="KW-0812">Transmembrane</keyword>
<dbReference type="Proteomes" id="UP000195402">
    <property type="component" value="Unassembled WGS sequence"/>
</dbReference>
<gene>
    <name evidence="2" type="ORF">BVC80_9063g101</name>
</gene>
<dbReference type="InterPro" id="IPR038975">
    <property type="entry name" value="THNL"/>
</dbReference>
<evidence type="ECO:0000313" key="2">
    <source>
        <dbReference type="EMBL" id="OUZ99727.1"/>
    </source>
</evidence>
<keyword evidence="1" id="KW-1133">Transmembrane helix</keyword>
<proteinExistence type="predicted"/>
<dbReference type="OrthoDB" id="653285at2759"/>